<dbReference type="EMBL" id="JBHSHE010000030">
    <property type="protein sequence ID" value="MFC4716034.1"/>
    <property type="molecule type" value="Genomic_DNA"/>
</dbReference>
<comment type="caution">
    <text evidence="3">The sequence shown here is derived from an EMBL/GenBank/DDBJ whole genome shotgun (WGS) entry which is preliminary data.</text>
</comment>
<dbReference type="Pfam" id="PF01425">
    <property type="entry name" value="Amidase"/>
    <property type="match status" value="1"/>
</dbReference>
<dbReference type="SUPFAM" id="SSF75304">
    <property type="entry name" value="Amidase signature (AS) enzymes"/>
    <property type="match status" value="1"/>
</dbReference>
<accession>A0ABV9MLY4</accession>
<comment type="similarity">
    <text evidence="1">Belongs to the amidase family.</text>
</comment>
<sequence>MKTRSALKLRDELASGERSSREVTEHYLRRIDELSSLGAFVYVSPDAMDAAAAADERQVRGQIGRLHGLPTAFKDLNEVTGMPTTYGTAAMKHHVARADHPLVARLRSEGVVITGKTQVPEFGLSSYSENLVAPPSRNPLDPRLTSGGSSGGQAAAIAAGMIPVGPGSDGGGSVRIPAASCGLVGLKPSLGRIPSDVVDGYLDSFGAPKLTVSGPLAHDSLDAAMLLDAMRGSDHYLPLLRGSYPERLKGLRIGYSTHSPFESAYSISLQPAALQAFERAKQLLSERHRVEPADLRYASDYPEAFLRVWSNGLRHIQLEDEGLLGDLARDFRQRSAARSMEVSLQAAARLKQISADFVRQWSAHDVILTPAMASTPPEVGYFTDSDADTDYMRQCQYTPYTSMVNVSSVAAITVPISNSSSGMPMSVQLISPRADEGLLLALAKQLGK</sequence>
<evidence type="ECO:0000259" key="2">
    <source>
        <dbReference type="Pfam" id="PF01425"/>
    </source>
</evidence>
<dbReference type="PANTHER" id="PTHR11895">
    <property type="entry name" value="TRANSAMIDASE"/>
    <property type="match status" value="1"/>
</dbReference>
<proteinExistence type="inferred from homology"/>
<gene>
    <name evidence="3" type="ORF">ACFO7V_07760</name>
</gene>
<dbReference type="Gene3D" id="3.90.1300.10">
    <property type="entry name" value="Amidase signature (AS) domain"/>
    <property type="match status" value="1"/>
</dbReference>
<organism evidence="3 4">
    <name type="scientific">Glutamicibacter bergerei</name>
    <dbReference type="NCBI Taxonomy" id="256702"/>
    <lineage>
        <taxon>Bacteria</taxon>
        <taxon>Bacillati</taxon>
        <taxon>Actinomycetota</taxon>
        <taxon>Actinomycetes</taxon>
        <taxon>Micrococcales</taxon>
        <taxon>Micrococcaceae</taxon>
        <taxon>Glutamicibacter</taxon>
    </lineage>
</organism>
<dbReference type="PROSITE" id="PS00571">
    <property type="entry name" value="AMIDASES"/>
    <property type="match status" value="1"/>
</dbReference>
<dbReference type="InterPro" id="IPR036928">
    <property type="entry name" value="AS_sf"/>
</dbReference>
<dbReference type="InterPro" id="IPR020556">
    <property type="entry name" value="Amidase_CS"/>
</dbReference>
<dbReference type="PANTHER" id="PTHR11895:SF7">
    <property type="entry name" value="GLUTAMYL-TRNA(GLN) AMIDOTRANSFERASE SUBUNIT A, MITOCHONDRIAL"/>
    <property type="match status" value="1"/>
</dbReference>
<evidence type="ECO:0000313" key="3">
    <source>
        <dbReference type="EMBL" id="MFC4716034.1"/>
    </source>
</evidence>
<dbReference type="InterPro" id="IPR023631">
    <property type="entry name" value="Amidase_dom"/>
</dbReference>
<name>A0ABV9MLY4_9MICC</name>
<evidence type="ECO:0000256" key="1">
    <source>
        <dbReference type="ARBA" id="ARBA00009199"/>
    </source>
</evidence>
<dbReference type="InterPro" id="IPR000120">
    <property type="entry name" value="Amidase"/>
</dbReference>
<reference evidence="4" key="1">
    <citation type="journal article" date="2019" name="Int. J. Syst. Evol. Microbiol.">
        <title>The Global Catalogue of Microorganisms (GCM) 10K type strain sequencing project: providing services to taxonomists for standard genome sequencing and annotation.</title>
        <authorList>
            <consortium name="The Broad Institute Genomics Platform"/>
            <consortium name="The Broad Institute Genome Sequencing Center for Infectious Disease"/>
            <person name="Wu L."/>
            <person name="Ma J."/>
        </authorList>
    </citation>
    <scope>NUCLEOTIDE SEQUENCE [LARGE SCALE GENOMIC DNA]</scope>
    <source>
        <strain evidence="4">CGMCC 1.12849</strain>
    </source>
</reference>
<protein>
    <submittedName>
        <fullName evidence="3">Amidase</fullName>
    </submittedName>
</protein>
<dbReference type="RefSeq" id="WP_346059974.1">
    <property type="nucleotide sequence ID" value="NZ_BAAAVQ010000070.1"/>
</dbReference>
<evidence type="ECO:0000313" key="4">
    <source>
        <dbReference type="Proteomes" id="UP001595884"/>
    </source>
</evidence>
<dbReference type="Proteomes" id="UP001595884">
    <property type="component" value="Unassembled WGS sequence"/>
</dbReference>
<keyword evidence="4" id="KW-1185">Reference proteome</keyword>
<feature type="domain" description="Amidase" evidence="2">
    <location>
        <begin position="22"/>
        <end position="440"/>
    </location>
</feature>